<dbReference type="RefSeq" id="WP_099020168.1">
    <property type="nucleotide sequence ID" value="NZ_NIHB01000006.1"/>
</dbReference>
<name>A0A4R6XF41_9GAMM</name>
<feature type="transmembrane region" description="Helical" evidence="1">
    <location>
        <begin position="56"/>
        <end position="73"/>
    </location>
</feature>
<proteinExistence type="predicted"/>
<protein>
    <submittedName>
        <fullName evidence="2">Uncharacterized protein</fullName>
    </submittedName>
</protein>
<organism evidence="2 3">
    <name type="scientific">Marinicella litoralis</name>
    <dbReference type="NCBI Taxonomy" id="644220"/>
    <lineage>
        <taxon>Bacteria</taxon>
        <taxon>Pseudomonadati</taxon>
        <taxon>Pseudomonadota</taxon>
        <taxon>Gammaproteobacteria</taxon>
        <taxon>Lysobacterales</taxon>
        <taxon>Marinicellaceae</taxon>
        <taxon>Marinicella</taxon>
    </lineage>
</organism>
<reference evidence="2 3" key="1">
    <citation type="submission" date="2019-03" db="EMBL/GenBank/DDBJ databases">
        <title>Genomic Encyclopedia of Type Strains, Phase IV (KMG-IV): sequencing the most valuable type-strain genomes for metagenomic binning, comparative biology and taxonomic classification.</title>
        <authorList>
            <person name="Goeker M."/>
        </authorList>
    </citation>
    <scope>NUCLEOTIDE SEQUENCE [LARGE SCALE GENOMIC DNA]</scope>
    <source>
        <strain evidence="2 3">DSM 25488</strain>
    </source>
</reference>
<gene>
    <name evidence="2" type="ORF">C8D91_2811</name>
</gene>
<keyword evidence="1" id="KW-1133">Transmembrane helix</keyword>
<dbReference type="OrthoDB" id="6291634at2"/>
<dbReference type="Proteomes" id="UP000295724">
    <property type="component" value="Unassembled WGS sequence"/>
</dbReference>
<keyword evidence="1" id="KW-0812">Transmembrane</keyword>
<dbReference type="AlphaFoldDB" id="A0A4R6XF41"/>
<dbReference type="EMBL" id="SNZB01000008">
    <property type="protein sequence ID" value="TDR16284.1"/>
    <property type="molecule type" value="Genomic_DNA"/>
</dbReference>
<evidence type="ECO:0000313" key="2">
    <source>
        <dbReference type="EMBL" id="TDR16284.1"/>
    </source>
</evidence>
<keyword evidence="1" id="KW-0472">Membrane</keyword>
<evidence type="ECO:0000256" key="1">
    <source>
        <dbReference type="SAM" id="Phobius"/>
    </source>
</evidence>
<evidence type="ECO:0000313" key="3">
    <source>
        <dbReference type="Proteomes" id="UP000295724"/>
    </source>
</evidence>
<sequence>MNQQDEDKKLTELYRAANQDMPPADLDELILKHAKQAVKKESKHDYFGSGRQRQPWLAAASVVLLIPMIWLLTQSELISTESLTIPNSENHAAENQTKSVNAESLTEESTVEYKRIKITQDNNHIRAKPKSMPAPVAALPQANQEQNSQSITGKPIDQQSLKANKALLMNEFKSNKKTIKQSHMDPMMALELQQFNQYLEQGQLEKAERLLNEMIQFYPDFDFQDLWSQLNSKKSAQ</sequence>
<comment type="caution">
    <text evidence="2">The sequence shown here is derived from an EMBL/GenBank/DDBJ whole genome shotgun (WGS) entry which is preliminary data.</text>
</comment>
<accession>A0A4R6XF41</accession>
<keyword evidence="3" id="KW-1185">Reference proteome</keyword>